<gene>
    <name evidence="2" type="ORF">PPROV_000997800</name>
</gene>
<sequence length="520" mass="55147">MSSLPPLLGLGRSCVLARATSTSAMHPYLKPRAFSSSSSSSSTTAASSFSSSASLQSPSSSAGGGLTGVRRILASFILSSDEIERLEEASASASAPFVKDASLTIKAAQDQASAEVAAARASLADAIAARASAEAEAKEARAQALMEIESVKNSQSAAMQTIQNDLKNAQSEIVKAKKDVEKAVKVERTKLSELKNQLKAAEAAATAAAAASTASATVEATPLPVHPLLNVAPAVDLGYKKLFHADIASLLKLQENTPVWHKQRMFRPERAKAIALYKAKRGQVNPVSLPGIVTLVEETDGNMYVLDGQHRLGALRVLHEKGLAAADEKVMVEVFYPRAPSSKPSTMGDDAEGASDMDGDADAANARDIKRFAELLFKEINQAEPLRDVDWPDVSDRLRAVLEETVQTLRGKYPKMFSASARYQSPHVNVDVLKDELFQALFGDSGDGKGAGLDAGTASVDDIIAFVEERNSALAKRKDSTWTKGIAGKGKDKRLKALEKAKANGFFLGVVPGPSWLDAK</sequence>
<protein>
    <submittedName>
        <fullName evidence="2">Uncharacterized protein</fullName>
    </submittedName>
</protein>
<evidence type="ECO:0000313" key="3">
    <source>
        <dbReference type="Proteomes" id="UP000660262"/>
    </source>
</evidence>
<accession>A0A830HZI8</accession>
<evidence type="ECO:0000256" key="1">
    <source>
        <dbReference type="SAM" id="Coils"/>
    </source>
</evidence>
<dbReference type="OrthoDB" id="204494at2759"/>
<organism evidence="2 3">
    <name type="scientific">Pycnococcus provasolii</name>
    <dbReference type="NCBI Taxonomy" id="41880"/>
    <lineage>
        <taxon>Eukaryota</taxon>
        <taxon>Viridiplantae</taxon>
        <taxon>Chlorophyta</taxon>
        <taxon>Pseudoscourfieldiophyceae</taxon>
        <taxon>Pseudoscourfieldiales</taxon>
        <taxon>Pycnococcaceae</taxon>
        <taxon>Pycnococcus</taxon>
    </lineage>
</organism>
<keyword evidence="3" id="KW-1185">Reference proteome</keyword>
<dbReference type="EMBL" id="BNJQ01000033">
    <property type="protein sequence ID" value="GHP11250.1"/>
    <property type="molecule type" value="Genomic_DNA"/>
</dbReference>
<feature type="coiled-coil region" evidence="1">
    <location>
        <begin position="123"/>
        <end position="211"/>
    </location>
</feature>
<proteinExistence type="predicted"/>
<keyword evidence="1" id="KW-0175">Coiled coil</keyword>
<evidence type="ECO:0000313" key="2">
    <source>
        <dbReference type="EMBL" id="GHP11250.1"/>
    </source>
</evidence>
<reference evidence="2" key="1">
    <citation type="submission" date="2020-10" db="EMBL/GenBank/DDBJ databases">
        <title>Unveiling of a novel bifunctional photoreceptor, Dualchrome1, isolated from a cosmopolitan green alga.</title>
        <authorList>
            <person name="Suzuki S."/>
            <person name="Kawachi M."/>
        </authorList>
    </citation>
    <scope>NUCLEOTIDE SEQUENCE</scope>
    <source>
        <strain evidence="2">NIES 2893</strain>
    </source>
</reference>
<dbReference type="AlphaFoldDB" id="A0A830HZI8"/>
<comment type="caution">
    <text evidence="2">The sequence shown here is derived from an EMBL/GenBank/DDBJ whole genome shotgun (WGS) entry which is preliminary data.</text>
</comment>
<dbReference type="Proteomes" id="UP000660262">
    <property type="component" value="Unassembled WGS sequence"/>
</dbReference>
<name>A0A830HZI8_9CHLO</name>